<dbReference type="InterPro" id="IPR000210">
    <property type="entry name" value="BTB/POZ_dom"/>
</dbReference>
<protein>
    <recommendedName>
        <fullName evidence="1">BTB domain-containing protein</fullName>
    </recommendedName>
</protein>
<evidence type="ECO:0000259" key="1">
    <source>
        <dbReference type="PROSITE" id="PS50097"/>
    </source>
</evidence>
<evidence type="ECO:0000313" key="2">
    <source>
        <dbReference type="EMBL" id="EPS96614.1"/>
    </source>
</evidence>
<dbReference type="PANTHER" id="PTHR47022:SF1">
    <property type="entry name" value="BTB AND MATH DOMAIN-CONTAINING PROTEIN 36-RELATED"/>
    <property type="match status" value="1"/>
</dbReference>
<keyword evidence="3" id="KW-1185">Reference proteome</keyword>
<dbReference type="Gene3D" id="3.30.710.10">
    <property type="entry name" value="Potassium Channel Kv1.1, Chain A"/>
    <property type="match status" value="1"/>
</dbReference>
<sequence>MQAIRHNRFYFDDGNAIFRVEDTLFKVHRSILTRNSPIFEDMFCIQSEELEGETDENPILLESTSSLGFASLLACIHPLTVGKLDVMPAEQWVLVLDLASRWQFDAIRDVALKQLNAGLSHGSPTLALQLAAAHRHALDEYYWRVFALLCERSAALYPEEGEILGVCEAVHISAIREKLRGGAKGRAIFESAKRIELTGDQQRMIRSEPQSKPDPGAFTPGQAVWFVRSHT</sequence>
<dbReference type="AlphaFoldDB" id="S8FDS0"/>
<dbReference type="OrthoDB" id="3199068at2759"/>
<accession>S8FDS0</accession>
<organism evidence="2 3">
    <name type="scientific">Fomitopsis schrenkii</name>
    <name type="common">Brown rot fungus</name>
    <dbReference type="NCBI Taxonomy" id="2126942"/>
    <lineage>
        <taxon>Eukaryota</taxon>
        <taxon>Fungi</taxon>
        <taxon>Dikarya</taxon>
        <taxon>Basidiomycota</taxon>
        <taxon>Agaricomycotina</taxon>
        <taxon>Agaricomycetes</taxon>
        <taxon>Polyporales</taxon>
        <taxon>Fomitopsis</taxon>
    </lineage>
</organism>
<dbReference type="SUPFAM" id="SSF54695">
    <property type="entry name" value="POZ domain"/>
    <property type="match status" value="1"/>
</dbReference>
<reference evidence="2 3" key="1">
    <citation type="journal article" date="2012" name="Science">
        <title>The Paleozoic origin of enzymatic lignin decomposition reconstructed from 31 fungal genomes.</title>
        <authorList>
            <person name="Floudas D."/>
            <person name="Binder M."/>
            <person name="Riley R."/>
            <person name="Barry K."/>
            <person name="Blanchette R.A."/>
            <person name="Henrissat B."/>
            <person name="Martinez A.T."/>
            <person name="Otillar R."/>
            <person name="Spatafora J.W."/>
            <person name="Yadav J.S."/>
            <person name="Aerts A."/>
            <person name="Benoit I."/>
            <person name="Boyd A."/>
            <person name="Carlson A."/>
            <person name="Copeland A."/>
            <person name="Coutinho P.M."/>
            <person name="de Vries R.P."/>
            <person name="Ferreira P."/>
            <person name="Findley K."/>
            <person name="Foster B."/>
            <person name="Gaskell J."/>
            <person name="Glotzer D."/>
            <person name="Gorecki P."/>
            <person name="Heitman J."/>
            <person name="Hesse C."/>
            <person name="Hori C."/>
            <person name="Igarashi K."/>
            <person name="Jurgens J.A."/>
            <person name="Kallen N."/>
            <person name="Kersten P."/>
            <person name="Kohler A."/>
            <person name="Kuees U."/>
            <person name="Kumar T.K.A."/>
            <person name="Kuo A."/>
            <person name="LaButti K."/>
            <person name="Larrondo L.F."/>
            <person name="Lindquist E."/>
            <person name="Ling A."/>
            <person name="Lombard V."/>
            <person name="Lucas S."/>
            <person name="Lundell T."/>
            <person name="Martin R."/>
            <person name="McLaughlin D.J."/>
            <person name="Morgenstern I."/>
            <person name="Morin E."/>
            <person name="Murat C."/>
            <person name="Nagy L.G."/>
            <person name="Nolan M."/>
            <person name="Ohm R.A."/>
            <person name="Patyshakuliyeva A."/>
            <person name="Rokas A."/>
            <person name="Ruiz-Duenas F.J."/>
            <person name="Sabat G."/>
            <person name="Salamov A."/>
            <person name="Samejima M."/>
            <person name="Schmutz J."/>
            <person name="Slot J.C."/>
            <person name="St John F."/>
            <person name="Stenlid J."/>
            <person name="Sun H."/>
            <person name="Sun S."/>
            <person name="Syed K."/>
            <person name="Tsang A."/>
            <person name="Wiebenga A."/>
            <person name="Young D."/>
            <person name="Pisabarro A."/>
            <person name="Eastwood D.C."/>
            <person name="Martin F."/>
            <person name="Cullen D."/>
            <person name="Grigoriev I.V."/>
            <person name="Hibbett D.S."/>
        </authorList>
    </citation>
    <scope>NUCLEOTIDE SEQUENCE</scope>
    <source>
        <strain evidence="3">FP-58527</strain>
    </source>
</reference>
<dbReference type="CDD" id="cd18186">
    <property type="entry name" value="BTB_POZ_ZBTB_KLHL-like"/>
    <property type="match status" value="1"/>
</dbReference>
<evidence type="ECO:0000313" key="3">
    <source>
        <dbReference type="Proteomes" id="UP000015241"/>
    </source>
</evidence>
<dbReference type="PANTHER" id="PTHR47022">
    <property type="entry name" value="BTB AND MATH DOMAIN-CONTAINING PROTEIN 36-RELATED"/>
    <property type="match status" value="1"/>
</dbReference>
<dbReference type="HOGENOM" id="CLU_047592_7_0_1"/>
<dbReference type="STRING" id="743788.S8FDS0"/>
<dbReference type="EMBL" id="KE504186">
    <property type="protein sequence ID" value="EPS96614.1"/>
    <property type="molecule type" value="Genomic_DNA"/>
</dbReference>
<gene>
    <name evidence="2" type="ORF">FOMPIDRAFT_1053109</name>
</gene>
<name>S8FDS0_FOMSC</name>
<feature type="domain" description="BTB" evidence="1">
    <location>
        <begin position="14"/>
        <end position="77"/>
    </location>
</feature>
<dbReference type="PROSITE" id="PS50097">
    <property type="entry name" value="BTB"/>
    <property type="match status" value="1"/>
</dbReference>
<dbReference type="Pfam" id="PF00651">
    <property type="entry name" value="BTB"/>
    <property type="match status" value="1"/>
</dbReference>
<dbReference type="InterPro" id="IPR011333">
    <property type="entry name" value="SKP1/BTB/POZ_sf"/>
</dbReference>
<dbReference type="Proteomes" id="UP000015241">
    <property type="component" value="Unassembled WGS sequence"/>
</dbReference>
<dbReference type="InParanoid" id="S8FDS0"/>
<dbReference type="SMART" id="SM00225">
    <property type="entry name" value="BTB"/>
    <property type="match status" value="1"/>
</dbReference>
<proteinExistence type="predicted"/>